<feature type="region of interest" description="Disordered" evidence="1">
    <location>
        <begin position="20"/>
        <end position="53"/>
    </location>
</feature>
<dbReference type="AlphaFoldDB" id="A0A9P4TWI0"/>
<feature type="region of interest" description="Disordered" evidence="1">
    <location>
        <begin position="209"/>
        <end position="256"/>
    </location>
</feature>
<accession>A0A9P4TWI0</accession>
<reference evidence="2" key="1">
    <citation type="journal article" date="2020" name="Stud. Mycol.">
        <title>101 Dothideomycetes genomes: a test case for predicting lifestyles and emergence of pathogens.</title>
        <authorList>
            <person name="Haridas S."/>
            <person name="Albert R."/>
            <person name="Binder M."/>
            <person name="Bloem J."/>
            <person name="Labutti K."/>
            <person name="Salamov A."/>
            <person name="Andreopoulos B."/>
            <person name="Baker S."/>
            <person name="Barry K."/>
            <person name="Bills G."/>
            <person name="Bluhm B."/>
            <person name="Cannon C."/>
            <person name="Castanera R."/>
            <person name="Culley D."/>
            <person name="Daum C."/>
            <person name="Ezra D."/>
            <person name="Gonzalez J."/>
            <person name="Henrissat B."/>
            <person name="Kuo A."/>
            <person name="Liang C."/>
            <person name="Lipzen A."/>
            <person name="Lutzoni F."/>
            <person name="Magnuson J."/>
            <person name="Mondo S."/>
            <person name="Nolan M."/>
            <person name="Ohm R."/>
            <person name="Pangilinan J."/>
            <person name="Park H.-J."/>
            <person name="Ramirez L."/>
            <person name="Alfaro M."/>
            <person name="Sun H."/>
            <person name="Tritt A."/>
            <person name="Yoshinaga Y."/>
            <person name="Zwiers L.-H."/>
            <person name="Turgeon B."/>
            <person name="Goodwin S."/>
            <person name="Spatafora J."/>
            <person name="Crous P."/>
            <person name="Grigoriev I."/>
        </authorList>
    </citation>
    <scope>NUCLEOTIDE SEQUENCE</scope>
    <source>
        <strain evidence="2">CBS 130266</strain>
    </source>
</reference>
<protein>
    <submittedName>
        <fullName evidence="2">Uncharacterized protein</fullName>
    </submittedName>
</protein>
<dbReference type="EMBL" id="MU007062">
    <property type="protein sequence ID" value="KAF2427131.1"/>
    <property type="molecule type" value="Genomic_DNA"/>
</dbReference>
<gene>
    <name evidence="2" type="ORF">EJ08DRAFT_721458</name>
</gene>
<feature type="region of interest" description="Disordered" evidence="1">
    <location>
        <begin position="72"/>
        <end position="115"/>
    </location>
</feature>
<proteinExistence type="predicted"/>
<evidence type="ECO:0000313" key="2">
    <source>
        <dbReference type="EMBL" id="KAF2427131.1"/>
    </source>
</evidence>
<comment type="caution">
    <text evidence="2">The sequence shown here is derived from an EMBL/GenBank/DDBJ whole genome shotgun (WGS) entry which is preliminary data.</text>
</comment>
<evidence type="ECO:0000313" key="3">
    <source>
        <dbReference type="Proteomes" id="UP000800235"/>
    </source>
</evidence>
<name>A0A9P4TWI0_9PEZI</name>
<feature type="compositionally biased region" description="Polar residues" evidence="1">
    <location>
        <begin position="81"/>
        <end position="92"/>
    </location>
</feature>
<feature type="compositionally biased region" description="Polar residues" evidence="1">
    <location>
        <begin position="236"/>
        <end position="248"/>
    </location>
</feature>
<dbReference type="Proteomes" id="UP000800235">
    <property type="component" value="Unassembled WGS sequence"/>
</dbReference>
<keyword evidence="3" id="KW-1185">Reference proteome</keyword>
<organism evidence="2 3">
    <name type="scientific">Tothia fuscella</name>
    <dbReference type="NCBI Taxonomy" id="1048955"/>
    <lineage>
        <taxon>Eukaryota</taxon>
        <taxon>Fungi</taxon>
        <taxon>Dikarya</taxon>
        <taxon>Ascomycota</taxon>
        <taxon>Pezizomycotina</taxon>
        <taxon>Dothideomycetes</taxon>
        <taxon>Pleosporomycetidae</taxon>
        <taxon>Venturiales</taxon>
        <taxon>Cylindrosympodiaceae</taxon>
        <taxon>Tothia</taxon>
    </lineage>
</organism>
<evidence type="ECO:0000256" key="1">
    <source>
        <dbReference type="SAM" id="MobiDB-lite"/>
    </source>
</evidence>
<sequence length="256" mass="27851">MDSSAYISISYAPLRRVNLQRPSRAERRAPGYQSRPSAEEAGLFDQEDEPYQGRMSAEEAGLFIGENGLSIPNAGEPNYLGGSTANRPGSPNFSPPKGPRSTIPSGPCGGQRAHFGHEYEHRSPQFTGHSLPAPNGFKTQHNPVLPPLMPSYGPGSPHLPPYQPYMQSHGPFSYSRFPPREFPPVVAEHPPQQGYLMSVPGNPWTYHLPQATHPQDGSQIPWGVASDGQVYGSENEFAQQASGSSSRDMPTKDANM</sequence>